<evidence type="ECO:0000313" key="1">
    <source>
        <dbReference type="EMBL" id="AAU36754.1"/>
    </source>
</evidence>
<keyword evidence="2" id="KW-1185">Reference proteome</keyword>
<dbReference type="Proteomes" id="UP000000607">
    <property type="component" value="Chromosome"/>
</dbReference>
<evidence type="ECO:0000313" key="2">
    <source>
        <dbReference type="Proteomes" id="UP000000607"/>
    </source>
</evidence>
<gene>
    <name evidence="1" type="ordered locus">MS0147</name>
</gene>
<dbReference type="EMBL" id="AE016827">
    <property type="protein sequence ID" value="AAU36754.1"/>
    <property type="molecule type" value="Genomic_DNA"/>
</dbReference>
<organism evidence="1 2">
    <name type="scientific">Mannheimia succiniciproducens (strain KCTC 0769BP / MBEL55E)</name>
    <dbReference type="NCBI Taxonomy" id="221988"/>
    <lineage>
        <taxon>Bacteria</taxon>
        <taxon>Pseudomonadati</taxon>
        <taxon>Pseudomonadota</taxon>
        <taxon>Gammaproteobacteria</taxon>
        <taxon>Pasteurellales</taxon>
        <taxon>Pasteurellaceae</taxon>
        <taxon>Basfia</taxon>
    </lineage>
</organism>
<name>Q65WA6_MANSM</name>
<dbReference type="AlphaFoldDB" id="Q65WA6"/>
<accession>Q65WA6</accession>
<reference evidence="1 2" key="1">
    <citation type="journal article" date="2004" name="Nat. Biotechnol.">
        <title>The genome sequence of the capnophilic rumen bacterium Mannheimia succiniciproducens.</title>
        <authorList>
            <person name="Hong S.H."/>
            <person name="Kim J.S."/>
            <person name="Lee S.Y."/>
            <person name="In Y.H."/>
            <person name="Choi S.S."/>
            <person name="Rih J.-K."/>
            <person name="Kim C.H."/>
            <person name="Jeong H."/>
            <person name="Hur C.G."/>
            <person name="Kim J.J."/>
        </authorList>
    </citation>
    <scope>NUCLEOTIDE SEQUENCE [LARGE SCALE GENOMIC DNA]</scope>
    <source>
        <strain evidence="2">KCTC 0769BP / MBEL55E</strain>
    </source>
</reference>
<protein>
    <submittedName>
        <fullName evidence="1">Uncharacterized protein</fullName>
    </submittedName>
</protein>
<proteinExistence type="predicted"/>
<sequence>MYPVDKHIKGTGKRVNKKSSKIHRTFLALPDKIYYNRPNFRK</sequence>
<dbReference type="HOGENOM" id="CLU_3253727_0_0_6"/>
<dbReference type="KEGG" id="msu:MS0147"/>